<evidence type="ECO:0000313" key="2">
    <source>
        <dbReference type="EMBL" id="GAA1909179.1"/>
    </source>
</evidence>
<proteinExistence type="predicted"/>
<feature type="region of interest" description="Disordered" evidence="1">
    <location>
        <begin position="1"/>
        <end position="46"/>
    </location>
</feature>
<gene>
    <name evidence="2" type="ORF">GCM10009716_18910</name>
</gene>
<accession>A0ABP5AD54</accession>
<feature type="compositionally biased region" description="Basic residues" evidence="1">
    <location>
        <begin position="1"/>
        <end position="12"/>
    </location>
</feature>
<organism evidence="2 3">
    <name type="scientific">Streptomyces sodiiphilus</name>
    <dbReference type="NCBI Taxonomy" id="226217"/>
    <lineage>
        <taxon>Bacteria</taxon>
        <taxon>Bacillati</taxon>
        <taxon>Actinomycetota</taxon>
        <taxon>Actinomycetes</taxon>
        <taxon>Kitasatosporales</taxon>
        <taxon>Streptomycetaceae</taxon>
        <taxon>Streptomyces</taxon>
    </lineage>
</organism>
<reference evidence="3" key="1">
    <citation type="journal article" date="2019" name="Int. J. Syst. Evol. Microbiol.">
        <title>The Global Catalogue of Microorganisms (GCM) 10K type strain sequencing project: providing services to taxonomists for standard genome sequencing and annotation.</title>
        <authorList>
            <consortium name="The Broad Institute Genomics Platform"/>
            <consortium name="The Broad Institute Genome Sequencing Center for Infectious Disease"/>
            <person name="Wu L."/>
            <person name="Ma J."/>
        </authorList>
    </citation>
    <scope>NUCLEOTIDE SEQUENCE [LARGE SCALE GENOMIC DNA]</scope>
    <source>
        <strain evidence="3">JCM 13581</strain>
    </source>
</reference>
<comment type="caution">
    <text evidence="2">The sequence shown here is derived from an EMBL/GenBank/DDBJ whole genome shotgun (WGS) entry which is preliminary data.</text>
</comment>
<evidence type="ECO:0000256" key="1">
    <source>
        <dbReference type="SAM" id="MobiDB-lite"/>
    </source>
</evidence>
<keyword evidence="3" id="KW-1185">Reference proteome</keyword>
<evidence type="ECO:0000313" key="3">
    <source>
        <dbReference type="Proteomes" id="UP001501303"/>
    </source>
</evidence>
<dbReference type="EMBL" id="BAAAMJ010000015">
    <property type="protein sequence ID" value="GAA1909179.1"/>
    <property type="molecule type" value="Genomic_DNA"/>
</dbReference>
<dbReference type="Proteomes" id="UP001501303">
    <property type="component" value="Unassembled WGS sequence"/>
</dbReference>
<sequence>MRDRCHRNRPGGRRGSGCPGDRHRPRPHGLARLPGPPAVPHTGARAGGFSHALYRIDRGGHACLPDTGGGV</sequence>
<protein>
    <submittedName>
        <fullName evidence="2">Uncharacterized protein</fullName>
    </submittedName>
</protein>
<name>A0ABP5AD54_9ACTN</name>